<evidence type="ECO:0000313" key="2">
    <source>
        <dbReference type="Proteomes" id="UP001056120"/>
    </source>
</evidence>
<sequence>MKLYKRLAFQIITDIFSTQFTAFSLSHIQNTEAALNFACFLLISIIRIFAGTRMIWLGTFFLTFSRLLGFLLRKKHW</sequence>
<keyword evidence="2" id="KW-1185">Reference proteome</keyword>
<reference evidence="1 2" key="2">
    <citation type="journal article" date="2022" name="Mol. Ecol. Resour.">
        <title>The genomes of chicory, endive, great burdock and yacon provide insights into Asteraceae paleo-polyploidization history and plant inulin production.</title>
        <authorList>
            <person name="Fan W."/>
            <person name="Wang S."/>
            <person name="Wang H."/>
            <person name="Wang A."/>
            <person name="Jiang F."/>
            <person name="Liu H."/>
            <person name="Zhao H."/>
            <person name="Xu D."/>
            <person name="Zhang Y."/>
        </authorList>
    </citation>
    <scope>NUCLEOTIDE SEQUENCE [LARGE SCALE GENOMIC DNA]</scope>
    <source>
        <strain evidence="2">cv. Yunnan</strain>
        <tissue evidence="1">Leaves</tissue>
    </source>
</reference>
<evidence type="ECO:0000313" key="1">
    <source>
        <dbReference type="EMBL" id="KAI3695363.1"/>
    </source>
</evidence>
<accession>A0ACB8ZCP1</accession>
<protein>
    <submittedName>
        <fullName evidence="1">Uncharacterized protein</fullName>
    </submittedName>
</protein>
<name>A0ACB8ZCP1_9ASTR</name>
<dbReference type="Proteomes" id="UP001056120">
    <property type="component" value="Linkage Group LG26"/>
</dbReference>
<gene>
    <name evidence="1" type="ORF">L1987_78359</name>
</gene>
<proteinExistence type="predicted"/>
<comment type="caution">
    <text evidence="1">The sequence shown here is derived from an EMBL/GenBank/DDBJ whole genome shotgun (WGS) entry which is preliminary data.</text>
</comment>
<reference evidence="2" key="1">
    <citation type="journal article" date="2022" name="Mol. Ecol. Resour.">
        <title>The genomes of chicory, endive, great burdock and yacon provide insights into Asteraceae palaeo-polyploidization history and plant inulin production.</title>
        <authorList>
            <person name="Fan W."/>
            <person name="Wang S."/>
            <person name="Wang H."/>
            <person name="Wang A."/>
            <person name="Jiang F."/>
            <person name="Liu H."/>
            <person name="Zhao H."/>
            <person name="Xu D."/>
            <person name="Zhang Y."/>
        </authorList>
    </citation>
    <scope>NUCLEOTIDE SEQUENCE [LARGE SCALE GENOMIC DNA]</scope>
    <source>
        <strain evidence="2">cv. Yunnan</strain>
    </source>
</reference>
<organism evidence="1 2">
    <name type="scientific">Smallanthus sonchifolius</name>
    <dbReference type="NCBI Taxonomy" id="185202"/>
    <lineage>
        <taxon>Eukaryota</taxon>
        <taxon>Viridiplantae</taxon>
        <taxon>Streptophyta</taxon>
        <taxon>Embryophyta</taxon>
        <taxon>Tracheophyta</taxon>
        <taxon>Spermatophyta</taxon>
        <taxon>Magnoliopsida</taxon>
        <taxon>eudicotyledons</taxon>
        <taxon>Gunneridae</taxon>
        <taxon>Pentapetalae</taxon>
        <taxon>asterids</taxon>
        <taxon>campanulids</taxon>
        <taxon>Asterales</taxon>
        <taxon>Asteraceae</taxon>
        <taxon>Asteroideae</taxon>
        <taxon>Heliantheae alliance</taxon>
        <taxon>Millerieae</taxon>
        <taxon>Smallanthus</taxon>
    </lineage>
</organism>
<dbReference type="EMBL" id="CM042043">
    <property type="protein sequence ID" value="KAI3695363.1"/>
    <property type="molecule type" value="Genomic_DNA"/>
</dbReference>